<reference evidence="6" key="1">
    <citation type="submission" date="2022-06" db="EMBL/GenBank/DDBJ databases">
        <title>Gracilimonas sp. CAU 1638 isolated from sea sediment.</title>
        <authorList>
            <person name="Kim W."/>
        </authorList>
    </citation>
    <scope>NUCLEOTIDE SEQUENCE</scope>
    <source>
        <strain evidence="6">CAU 1638</strain>
    </source>
</reference>
<evidence type="ECO:0000256" key="4">
    <source>
        <dbReference type="ARBA" id="ARBA00023136"/>
    </source>
</evidence>
<keyword evidence="4 5" id="KW-0472">Membrane</keyword>
<dbReference type="GO" id="GO:0012505">
    <property type="term" value="C:endomembrane system"/>
    <property type="evidence" value="ECO:0007669"/>
    <property type="project" value="UniProtKB-SubCell"/>
</dbReference>
<accession>A0A9X2L319</accession>
<keyword evidence="3 5" id="KW-1133">Transmembrane helix</keyword>
<keyword evidence="2 5" id="KW-0812">Transmembrane</keyword>
<dbReference type="EMBL" id="JANDBC010000001">
    <property type="protein sequence ID" value="MCP9291413.1"/>
    <property type="molecule type" value="Genomic_DNA"/>
</dbReference>
<gene>
    <name evidence="6" type="ORF">NM125_07435</name>
</gene>
<name>A0A9X2L319_9BACT</name>
<dbReference type="RefSeq" id="WP_255134280.1">
    <property type="nucleotide sequence ID" value="NZ_JANDBC010000001.1"/>
</dbReference>
<sequence>MNGLKLKIPPALLFLLCVVLMWLTDRWLTLEPLVLKTPEWVYGLLISTGGLVVLLGVIEFSKKSTTVNPHKPQDTSAFVKSGIYRLTRNPMYLGMVLILCAAVFKLGNLLTVLFIPCFTWYMNEFQIKPEEEVMKQKFGDEFLDYKKKVRRWV</sequence>
<evidence type="ECO:0000313" key="7">
    <source>
        <dbReference type="Proteomes" id="UP001139125"/>
    </source>
</evidence>
<evidence type="ECO:0000256" key="5">
    <source>
        <dbReference type="SAM" id="Phobius"/>
    </source>
</evidence>
<dbReference type="Pfam" id="PF04191">
    <property type="entry name" value="PEMT"/>
    <property type="match status" value="1"/>
</dbReference>
<evidence type="ECO:0000256" key="1">
    <source>
        <dbReference type="ARBA" id="ARBA00004127"/>
    </source>
</evidence>
<dbReference type="PANTHER" id="PTHR12714:SF24">
    <property type="entry name" value="SLR1182 PROTEIN"/>
    <property type="match status" value="1"/>
</dbReference>
<keyword evidence="7" id="KW-1185">Reference proteome</keyword>
<organism evidence="6 7">
    <name type="scientific">Gracilimonas sediminicola</name>
    <dbReference type="NCBI Taxonomy" id="2952158"/>
    <lineage>
        <taxon>Bacteria</taxon>
        <taxon>Pseudomonadati</taxon>
        <taxon>Balneolota</taxon>
        <taxon>Balneolia</taxon>
        <taxon>Balneolales</taxon>
        <taxon>Balneolaceae</taxon>
        <taxon>Gracilimonas</taxon>
    </lineage>
</organism>
<comment type="subcellular location">
    <subcellularLocation>
        <location evidence="1">Endomembrane system</location>
        <topology evidence="1">Multi-pass membrane protein</topology>
    </subcellularLocation>
</comment>
<protein>
    <submittedName>
        <fullName evidence="6">Isoprenylcysteine carboxylmethyltransferase family protein</fullName>
    </submittedName>
</protein>
<feature type="transmembrane region" description="Helical" evidence="5">
    <location>
        <begin position="92"/>
        <end position="121"/>
    </location>
</feature>
<dbReference type="PANTHER" id="PTHR12714">
    <property type="entry name" value="PROTEIN-S ISOPRENYLCYSTEINE O-METHYLTRANSFERASE"/>
    <property type="match status" value="1"/>
</dbReference>
<feature type="transmembrane region" description="Helical" evidence="5">
    <location>
        <begin position="40"/>
        <end position="58"/>
    </location>
</feature>
<dbReference type="InterPro" id="IPR007318">
    <property type="entry name" value="Phopholipid_MeTrfase"/>
</dbReference>
<dbReference type="Proteomes" id="UP001139125">
    <property type="component" value="Unassembled WGS sequence"/>
</dbReference>
<feature type="transmembrane region" description="Helical" evidence="5">
    <location>
        <begin position="12"/>
        <end position="28"/>
    </location>
</feature>
<evidence type="ECO:0000256" key="3">
    <source>
        <dbReference type="ARBA" id="ARBA00022989"/>
    </source>
</evidence>
<proteinExistence type="predicted"/>
<dbReference type="AlphaFoldDB" id="A0A9X2L319"/>
<comment type="caution">
    <text evidence="6">The sequence shown here is derived from an EMBL/GenBank/DDBJ whole genome shotgun (WGS) entry which is preliminary data.</text>
</comment>
<dbReference type="Gene3D" id="1.20.120.1630">
    <property type="match status" value="1"/>
</dbReference>
<evidence type="ECO:0000313" key="6">
    <source>
        <dbReference type="EMBL" id="MCP9291413.1"/>
    </source>
</evidence>
<evidence type="ECO:0000256" key="2">
    <source>
        <dbReference type="ARBA" id="ARBA00022692"/>
    </source>
</evidence>
<dbReference type="GO" id="GO:0016740">
    <property type="term" value="F:transferase activity"/>
    <property type="evidence" value="ECO:0007669"/>
    <property type="project" value="UniProtKB-ARBA"/>
</dbReference>